<dbReference type="GO" id="GO:0015297">
    <property type="term" value="F:antiporter activity"/>
    <property type="evidence" value="ECO:0007669"/>
    <property type="project" value="TreeGrafter"/>
</dbReference>
<keyword evidence="2" id="KW-0813">Transport</keyword>
<dbReference type="InterPro" id="IPR045324">
    <property type="entry name" value="Small_multidrug_res"/>
</dbReference>
<evidence type="ECO:0000256" key="4">
    <source>
        <dbReference type="ARBA" id="ARBA00022692"/>
    </source>
</evidence>
<reference evidence="10 11" key="1">
    <citation type="submission" date="2019-02" db="EMBL/GenBank/DDBJ databases">
        <title>Prokaryotic population dynamics and viral predation in marine succession experiment using metagenomics: the confinement effect.</title>
        <authorList>
            <person name="Haro-Moreno J.M."/>
            <person name="Rodriguez-Valera F."/>
            <person name="Lopez-Perez M."/>
        </authorList>
    </citation>
    <scope>NUCLEOTIDE SEQUENCE [LARGE SCALE GENOMIC DNA]</scope>
    <source>
        <strain evidence="10">MED-G170</strain>
    </source>
</reference>
<evidence type="ECO:0000313" key="10">
    <source>
        <dbReference type="EMBL" id="RZO23034.1"/>
    </source>
</evidence>
<dbReference type="AlphaFoldDB" id="A0A520MP98"/>
<accession>A0A520MP98</accession>
<dbReference type="GO" id="GO:0015220">
    <property type="term" value="F:choline transmembrane transporter activity"/>
    <property type="evidence" value="ECO:0007669"/>
    <property type="project" value="TreeGrafter"/>
</dbReference>
<evidence type="ECO:0000256" key="3">
    <source>
        <dbReference type="ARBA" id="ARBA00022475"/>
    </source>
</evidence>
<gene>
    <name evidence="10" type="ORF">EVB03_01350</name>
</gene>
<dbReference type="PANTHER" id="PTHR30561:SF1">
    <property type="entry name" value="MULTIDRUG TRANSPORTER EMRE"/>
    <property type="match status" value="1"/>
</dbReference>
<keyword evidence="3" id="KW-1003">Cell membrane</keyword>
<dbReference type="Gene3D" id="1.10.3730.20">
    <property type="match status" value="1"/>
</dbReference>
<keyword evidence="6 9" id="KW-0472">Membrane</keyword>
<feature type="transmembrane region" description="Helical" evidence="9">
    <location>
        <begin position="59"/>
        <end position="79"/>
    </location>
</feature>
<evidence type="ECO:0000256" key="6">
    <source>
        <dbReference type="ARBA" id="ARBA00023136"/>
    </source>
</evidence>
<dbReference type="Pfam" id="PF00893">
    <property type="entry name" value="Multi_Drug_Res"/>
    <property type="match status" value="1"/>
</dbReference>
<dbReference type="GO" id="GO:0031460">
    <property type="term" value="P:glycine betaine transport"/>
    <property type="evidence" value="ECO:0007669"/>
    <property type="project" value="TreeGrafter"/>
</dbReference>
<keyword evidence="5 9" id="KW-1133">Transmembrane helix</keyword>
<dbReference type="InterPro" id="IPR000390">
    <property type="entry name" value="Small_drug/metabolite_transptr"/>
</dbReference>
<feature type="transmembrane region" description="Helical" evidence="9">
    <location>
        <begin position="85"/>
        <end position="104"/>
    </location>
</feature>
<proteinExistence type="inferred from homology"/>
<protein>
    <submittedName>
        <fullName evidence="10">Multidrug efflux SMR transporter</fullName>
    </submittedName>
</protein>
<evidence type="ECO:0000256" key="9">
    <source>
        <dbReference type="SAM" id="Phobius"/>
    </source>
</evidence>
<organism evidence="10 11">
    <name type="scientific">SAR92 clade bacterium</name>
    <dbReference type="NCBI Taxonomy" id="2315479"/>
    <lineage>
        <taxon>Bacteria</taxon>
        <taxon>Pseudomonadati</taxon>
        <taxon>Pseudomonadota</taxon>
        <taxon>Gammaproteobacteria</taxon>
        <taxon>Cellvibrionales</taxon>
        <taxon>Porticoccaceae</taxon>
        <taxon>SAR92 clade</taxon>
    </lineage>
</organism>
<dbReference type="GO" id="GO:0015199">
    <property type="term" value="F:amino-acid betaine transmembrane transporter activity"/>
    <property type="evidence" value="ECO:0007669"/>
    <property type="project" value="TreeGrafter"/>
</dbReference>
<dbReference type="Proteomes" id="UP000315889">
    <property type="component" value="Unassembled WGS sequence"/>
</dbReference>
<name>A0A520MP98_9GAMM</name>
<evidence type="ECO:0000256" key="2">
    <source>
        <dbReference type="ARBA" id="ARBA00022448"/>
    </source>
</evidence>
<evidence type="ECO:0000256" key="7">
    <source>
        <dbReference type="ARBA" id="ARBA00038032"/>
    </source>
</evidence>
<comment type="similarity">
    <text evidence="7 8">Belongs to the drug/metabolite transporter (DMT) superfamily. Small multidrug resistance (SMR) (TC 2.A.7.1) family.</text>
</comment>
<dbReference type="EMBL" id="SHBP01000001">
    <property type="protein sequence ID" value="RZO23034.1"/>
    <property type="molecule type" value="Genomic_DNA"/>
</dbReference>
<dbReference type="PANTHER" id="PTHR30561">
    <property type="entry name" value="SMR FAMILY PROTON-DEPENDENT DRUG EFFLUX TRANSPORTER SUGE"/>
    <property type="match status" value="1"/>
</dbReference>
<sequence length="109" mass="11669">MTSYLFLLGAIVLEVAGTLMLPLTQNFSKVIPTVALAVLLTASFYLLTHAVKIIPLSVVYATWSGVGVFLVAIMSYVLYGDVLKWPAILGLFLIVGGVVLVNTFSVPHS</sequence>
<feature type="transmembrane region" description="Helical" evidence="9">
    <location>
        <begin position="30"/>
        <end position="47"/>
    </location>
</feature>
<dbReference type="GO" id="GO:0005886">
    <property type="term" value="C:plasma membrane"/>
    <property type="evidence" value="ECO:0007669"/>
    <property type="project" value="UniProtKB-SubCell"/>
</dbReference>
<evidence type="ECO:0000256" key="8">
    <source>
        <dbReference type="RuleBase" id="RU003942"/>
    </source>
</evidence>
<dbReference type="SUPFAM" id="SSF103481">
    <property type="entry name" value="Multidrug resistance efflux transporter EmrE"/>
    <property type="match status" value="1"/>
</dbReference>
<comment type="subcellular location">
    <subcellularLocation>
        <location evidence="1 8">Cell membrane</location>
        <topology evidence="1 8">Multi-pass membrane protein</topology>
    </subcellularLocation>
</comment>
<evidence type="ECO:0000313" key="11">
    <source>
        <dbReference type="Proteomes" id="UP000315889"/>
    </source>
</evidence>
<dbReference type="InterPro" id="IPR037185">
    <property type="entry name" value="EmrE-like"/>
</dbReference>
<evidence type="ECO:0000256" key="5">
    <source>
        <dbReference type="ARBA" id="ARBA00022989"/>
    </source>
</evidence>
<keyword evidence="4 8" id="KW-0812">Transmembrane</keyword>
<evidence type="ECO:0000256" key="1">
    <source>
        <dbReference type="ARBA" id="ARBA00004651"/>
    </source>
</evidence>
<comment type="caution">
    <text evidence="10">The sequence shown here is derived from an EMBL/GenBank/DDBJ whole genome shotgun (WGS) entry which is preliminary data.</text>
</comment>